<gene>
    <name evidence="1" type="primary">iscA</name>
    <name evidence="1" type="ORF">NCTC9081_05587</name>
</gene>
<dbReference type="Proteomes" id="UP000254716">
    <property type="component" value="Unassembled WGS sequence"/>
</dbReference>
<evidence type="ECO:0000313" key="1">
    <source>
        <dbReference type="EMBL" id="STJ20033.1"/>
    </source>
</evidence>
<dbReference type="AlphaFoldDB" id="A0A376W8A8"/>
<dbReference type="InterPro" id="IPR035903">
    <property type="entry name" value="HesB-like_dom_sf"/>
</dbReference>
<dbReference type="EMBL" id="UGCV01000008">
    <property type="protein sequence ID" value="STJ20033.1"/>
    <property type="molecule type" value="Genomic_DNA"/>
</dbReference>
<sequence length="59" mass="6376">MSITLSDSAAARVNTFWLTAVKGLGLRLGVRTSGCSGMAYVLELLTNRRRKTSCLKTKA</sequence>
<accession>A0A376W8A8</accession>
<dbReference type="SUPFAM" id="SSF89360">
    <property type="entry name" value="HesB-like domain"/>
    <property type="match status" value="1"/>
</dbReference>
<dbReference type="Gene3D" id="2.60.300.12">
    <property type="entry name" value="HesB-like domain"/>
    <property type="match status" value="1"/>
</dbReference>
<protein>
    <submittedName>
        <fullName evidence="1">Iron-sulfur cluster assembly protein</fullName>
    </submittedName>
</protein>
<evidence type="ECO:0000313" key="2">
    <source>
        <dbReference type="Proteomes" id="UP000254716"/>
    </source>
</evidence>
<name>A0A376W8A8_ECOLX</name>
<organism evidence="1 2">
    <name type="scientific">Escherichia coli</name>
    <dbReference type="NCBI Taxonomy" id="562"/>
    <lineage>
        <taxon>Bacteria</taxon>
        <taxon>Pseudomonadati</taxon>
        <taxon>Pseudomonadota</taxon>
        <taxon>Gammaproteobacteria</taxon>
        <taxon>Enterobacterales</taxon>
        <taxon>Enterobacteriaceae</taxon>
        <taxon>Escherichia</taxon>
    </lineage>
</organism>
<reference evidence="1 2" key="1">
    <citation type="submission" date="2018-06" db="EMBL/GenBank/DDBJ databases">
        <authorList>
            <consortium name="Pathogen Informatics"/>
            <person name="Doyle S."/>
        </authorList>
    </citation>
    <scope>NUCLEOTIDE SEQUENCE [LARGE SCALE GENOMIC DNA]</scope>
    <source>
        <strain evidence="1 2">NCTC9081</strain>
    </source>
</reference>
<proteinExistence type="predicted"/>